<evidence type="ECO:0000256" key="2">
    <source>
        <dbReference type="ARBA" id="ARBA00004245"/>
    </source>
</evidence>
<dbReference type="PANTHER" id="PTHR14885">
    <property type="entry name" value="CILIA- AND FLAGELLA-ASSOCIATED PROTEIN 43-RELATED"/>
    <property type="match status" value="1"/>
</dbReference>
<sequence length="1512" mass="165386">MSFVTEHALGYQGSPVLYADASTIVSVCGNCLRFLNLASGKQRLLPGAGRGIETFTVNSKHGLLAYAEKGISPAVHICRLTDLKQLAVLSGAAELGVSALAFSADGEWLATVEQEPHLQLRVWDWKEGKKLASGKTKKPAVEVSFHPLDRSQVCTSGQGELLLWQLKKVYRGDEFTSMPLEAKGCEPHCHAWYRAGLYAGCLGGQIVAVNTTSMRAFRAADETPVLGRLVNAGSACVSSLAVNRQYVVAGGHSPAVRWFTHGGEGQQMQSVRDTELSVASVACIAFGGATHSHLAVGSGEASLHVCSSQEGSDELEVRLLGEYHAGAVTGAGGLADGHQVATCSQDGSLRLWNTTTHRCTARRTFSAAQRCLATSMATRLVALGSETGVVRLLDASATGVPVVWRSRLHSAPVTALAFNSFATLLASVSDDRRVYFTSITGASTVCVLGYVEVPETVLCMSWPKAGGVDEPVLLSLASGEVMGILPKLAQVTPGLDLRLAAHQAPAWRLSVEVPLLHMEGIAAEEPQHVSIAALATDRTLRRYRFPPAGSRGRQHNHEAKWAVHQKAGSAVAVCRTGTLLASASHDGSVIVRGIKVDGEAASAKEVTWHDLFAGGVGCLAFDACGQHLVSGGAEGAVFLHTITTAGRAHLAPVPPTPPAIGAVVDADALDDVDELTEVEARLQQHEHLVPESQQATHEATLRQMAALRQRFEECMERNTRAPELERLERSQFVVDSRLVAQLQGEGAQRIQAAQEAVLQANLRQQIIHERTKALVWDSMEVHGCAVTGLKTDLEVRNYPLAVAAPQSKLLDKLIVLRRVELAEHESMRMSERILQPLKSNVHELVLESPRAGGALGAAKPAPPRQSLSGVDEAEDFSSLLCSPFQLHGRTRKLMQAWILRKQIHQLKAKFNAEVDALRKQKAADVEKINEANRRIQDSSMELQLMGVPVSDDNLFAPRRSDAEDEVGVLTVKDEEVTIERYCSPEVQARRRAEQAAEEDRARTAGDTNVFDRALKQMMGGQLNAPPVSANDLRAVRPAWMAGNPKAFSEEQLREMREFEERDRAMVEERQRRQDALELELRNLRSTVEETCRRHDDAMAALFQTRLRTEASIAEREMRVIWLLAASEREQQLSTAAEATLTHQLESLRQKKGHQAGLVVAAQQTQAELQEQLAELQQEDKALDKAFKKEFADAGPPVAPLYQLFRKRAPKAVARSEAEPAAAELDEASSSGSNEAFPDAGHLPPDEAGPVVTPLPEADRPQDLSDGWWQRLQEVRRQKMEMEAEVRRRQSQLAALQAHADALQVEDAALAAEVSVAGEKLRKLQADKAAALWDLEIALQLKQGQVETEPRPYTSDYDHAVLLHRAKVEQLNALCVAEGSRKVDILKATKDFKKGIYGLQWEARLLERRAADLGETLKELQLLRVTREVQNALKRGDTAVTPASQEVATLENIMKHNDRLRAKNINERKAKLRRLAQQVEEKQAHNGQIQVDIQLVEQRLNDTKRMCDAARSA</sequence>
<feature type="repeat" description="WD" evidence="9">
    <location>
        <begin position="321"/>
        <end position="362"/>
    </location>
</feature>
<accession>A0AAW1Q2E1</accession>
<dbReference type="Pfam" id="PF25828">
    <property type="entry name" value="CC_Cfap43"/>
    <property type="match status" value="1"/>
</dbReference>
<dbReference type="PANTHER" id="PTHR14885:SF1">
    <property type="entry name" value="CILIA- AND FLAGELLA-ASSOCIATED PROTEIN 43"/>
    <property type="match status" value="1"/>
</dbReference>
<feature type="compositionally biased region" description="Basic and acidic residues" evidence="11">
    <location>
        <begin position="988"/>
        <end position="1003"/>
    </location>
</feature>
<dbReference type="PROSITE" id="PS50082">
    <property type="entry name" value="WD_REPEATS_2"/>
    <property type="match status" value="1"/>
</dbReference>
<keyword evidence="3" id="KW-0963">Cytoplasm</keyword>
<dbReference type="PROSITE" id="PS00678">
    <property type="entry name" value="WD_REPEATS_1"/>
    <property type="match status" value="1"/>
</dbReference>
<dbReference type="GO" id="GO:0005930">
    <property type="term" value="C:axoneme"/>
    <property type="evidence" value="ECO:0007669"/>
    <property type="project" value="TreeGrafter"/>
</dbReference>
<feature type="coiled-coil region" evidence="10">
    <location>
        <begin position="1049"/>
        <end position="1093"/>
    </location>
</feature>
<evidence type="ECO:0000313" key="13">
    <source>
        <dbReference type="EMBL" id="KAK9814504.1"/>
    </source>
</evidence>
<protein>
    <recommendedName>
        <fullName evidence="12">Cfap43 N-terminal domain-containing protein</fullName>
    </recommendedName>
</protein>
<dbReference type="Gene3D" id="2.130.10.10">
    <property type="entry name" value="YVTN repeat-like/Quinoprotein amine dehydrogenase"/>
    <property type="match status" value="3"/>
</dbReference>
<evidence type="ECO:0000256" key="11">
    <source>
        <dbReference type="SAM" id="MobiDB-lite"/>
    </source>
</evidence>
<evidence type="ECO:0000256" key="9">
    <source>
        <dbReference type="PROSITE-ProRule" id="PRU00221"/>
    </source>
</evidence>
<name>A0AAW1Q2E1_9CHLO</name>
<gene>
    <name evidence="13" type="ORF">WJX72_006907</name>
</gene>
<evidence type="ECO:0000256" key="7">
    <source>
        <dbReference type="ARBA" id="ARBA00023212"/>
    </source>
</evidence>
<evidence type="ECO:0000256" key="8">
    <source>
        <dbReference type="ARBA" id="ARBA00023273"/>
    </source>
</evidence>
<dbReference type="InterPro" id="IPR001680">
    <property type="entry name" value="WD40_rpt"/>
</dbReference>
<dbReference type="Proteomes" id="UP001489004">
    <property type="component" value="Unassembled WGS sequence"/>
</dbReference>
<dbReference type="GO" id="GO:0060271">
    <property type="term" value="P:cilium assembly"/>
    <property type="evidence" value="ECO:0007669"/>
    <property type="project" value="TreeGrafter"/>
</dbReference>
<feature type="region of interest" description="Disordered" evidence="11">
    <location>
        <begin position="988"/>
        <end position="1007"/>
    </location>
</feature>
<evidence type="ECO:0000256" key="10">
    <source>
        <dbReference type="SAM" id="Coils"/>
    </source>
</evidence>
<dbReference type="InterPro" id="IPR015943">
    <property type="entry name" value="WD40/YVTN_repeat-like_dom_sf"/>
</dbReference>
<evidence type="ECO:0000256" key="5">
    <source>
        <dbReference type="ARBA" id="ARBA00022737"/>
    </source>
</evidence>
<evidence type="ECO:0000259" key="12">
    <source>
        <dbReference type="Pfam" id="PF23185"/>
    </source>
</evidence>
<keyword evidence="8" id="KW-0966">Cell projection</keyword>
<dbReference type="SMART" id="SM00320">
    <property type="entry name" value="WD40"/>
    <property type="match status" value="8"/>
</dbReference>
<feature type="coiled-coil region" evidence="10">
    <location>
        <begin position="1271"/>
        <end position="1298"/>
    </location>
</feature>
<keyword evidence="4 9" id="KW-0853">WD repeat</keyword>
<dbReference type="InterPro" id="IPR011047">
    <property type="entry name" value="Quinoprotein_ADH-like_sf"/>
</dbReference>
<keyword evidence="6 10" id="KW-0175">Coiled coil</keyword>
<feature type="coiled-coil region" evidence="10">
    <location>
        <begin position="1158"/>
        <end position="1188"/>
    </location>
</feature>
<keyword evidence="7" id="KW-0206">Cytoskeleton</keyword>
<reference evidence="13 14" key="1">
    <citation type="journal article" date="2024" name="Nat. Commun.">
        <title>Phylogenomics reveals the evolutionary origins of lichenization in chlorophyte algae.</title>
        <authorList>
            <person name="Puginier C."/>
            <person name="Libourel C."/>
            <person name="Otte J."/>
            <person name="Skaloud P."/>
            <person name="Haon M."/>
            <person name="Grisel S."/>
            <person name="Petersen M."/>
            <person name="Berrin J.G."/>
            <person name="Delaux P.M."/>
            <person name="Dal Grande F."/>
            <person name="Keller J."/>
        </authorList>
    </citation>
    <scope>NUCLEOTIDE SEQUENCE [LARGE SCALE GENOMIC DNA]</scope>
    <source>
        <strain evidence="13 14">SAG 2043</strain>
    </source>
</reference>
<organism evidence="13 14">
    <name type="scientific">[Myrmecia] bisecta</name>
    <dbReference type="NCBI Taxonomy" id="41462"/>
    <lineage>
        <taxon>Eukaryota</taxon>
        <taxon>Viridiplantae</taxon>
        <taxon>Chlorophyta</taxon>
        <taxon>core chlorophytes</taxon>
        <taxon>Trebouxiophyceae</taxon>
        <taxon>Trebouxiales</taxon>
        <taxon>Trebouxiaceae</taxon>
        <taxon>Myrmecia</taxon>
    </lineage>
</organism>
<proteinExistence type="predicted"/>
<keyword evidence="14" id="KW-1185">Reference proteome</keyword>
<dbReference type="InterPro" id="IPR019775">
    <property type="entry name" value="WD40_repeat_CS"/>
</dbReference>
<feature type="compositionally biased region" description="Low complexity" evidence="11">
    <location>
        <begin position="1215"/>
        <end position="1232"/>
    </location>
</feature>
<dbReference type="SUPFAM" id="SSF50998">
    <property type="entry name" value="Quinoprotein alcohol dehydrogenase-like"/>
    <property type="match status" value="1"/>
</dbReference>
<keyword evidence="5" id="KW-0677">Repeat</keyword>
<evidence type="ECO:0000256" key="4">
    <source>
        <dbReference type="ARBA" id="ARBA00022574"/>
    </source>
</evidence>
<evidence type="ECO:0000313" key="14">
    <source>
        <dbReference type="Proteomes" id="UP001489004"/>
    </source>
</evidence>
<evidence type="ECO:0000256" key="1">
    <source>
        <dbReference type="ARBA" id="ARBA00004138"/>
    </source>
</evidence>
<evidence type="ECO:0000256" key="6">
    <source>
        <dbReference type="ARBA" id="ARBA00023054"/>
    </source>
</evidence>
<feature type="region of interest" description="Disordered" evidence="11">
    <location>
        <begin position="1215"/>
        <end position="1265"/>
    </location>
</feature>
<comment type="subcellular location">
    <subcellularLocation>
        <location evidence="1">Cell projection</location>
        <location evidence="1">Cilium</location>
    </subcellularLocation>
    <subcellularLocation>
        <location evidence="2">Cytoplasm</location>
        <location evidence="2">Cytoskeleton</location>
    </subcellularLocation>
</comment>
<evidence type="ECO:0000256" key="3">
    <source>
        <dbReference type="ARBA" id="ARBA00022490"/>
    </source>
</evidence>
<dbReference type="Pfam" id="PF00400">
    <property type="entry name" value="WD40"/>
    <property type="match status" value="2"/>
</dbReference>
<dbReference type="InterPro" id="IPR056296">
    <property type="entry name" value="Cfap43_N"/>
</dbReference>
<dbReference type="Pfam" id="PF23185">
    <property type="entry name" value="CFAP43_N"/>
    <property type="match status" value="1"/>
</dbReference>
<dbReference type="EMBL" id="JALJOR010000007">
    <property type="protein sequence ID" value="KAK9814504.1"/>
    <property type="molecule type" value="Genomic_DNA"/>
</dbReference>
<feature type="domain" description="Cfap43 N-terminal" evidence="12">
    <location>
        <begin position="23"/>
        <end position="214"/>
    </location>
</feature>
<comment type="caution">
    <text evidence="13">The sequence shown here is derived from an EMBL/GenBank/DDBJ whole genome shotgun (WGS) entry which is preliminary data.</text>
</comment>